<feature type="compositionally biased region" description="Low complexity" evidence="1">
    <location>
        <begin position="543"/>
        <end position="552"/>
    </location>
</feature>
<dbReference type="InterPro" id="IPR036020">
    <property type="entry name" value="WW_dom_sf"/>
</dbReference>
<dbReference type="SUPFAM" id="SSF51045">
    <property type="entry name" value="WW domain"/>
    <property type="match status" value="2"/>
</dbReference>
<evidence type="ECO:0000259" key="3">
    <source>
        <dbReference type="PROSITE" id="PS50800"/>
    </source>
</evidence>
<dbReference type="InterPro" id="IPR001202">
    <property type="entry name" value="WW_dom"/>
</dbReference>
<dbReference type="GO" id="GO:0003723">
    <property type="term" value="F:RNA binding"/>
    <property type="evidence" value="ECO:0007669"/>
    <property type="project" value="TreeGrafter"/>
</dbReference>
<dbReference type="InterPro" id="IPR003034">
    <property type="entry name" value="SAP_dom"/>
</dbReference>
<feature type="compositionally biased region" description="Acidic residues" evidence="1">
    <location>
        <begin position="554"/>
        <end position="565"/>
    </location>
</feature>
<dbReference type="InterPro" id="IPR036517">
    <property type="entry name" value="FF_domain_sf"/>
</dbReference>
<reference evidence="5" key="1">
    <citation type="submission" date="2021-01" db="EMBL/GenBank/DDBJ databases">
        <authorList>
            <person name="Corre E."/>
            <person name="Pelletier E."/>
            <person name="Niang G."/>
            <person name="Scheremetjew M."/>
            <person name="Finn R."/>
            <person name="Kale V."/>
            <person name="Holt S."/>
            <person name="Cochrane G."/>
            <person name="Meng A."/>
            <person name="Brown T."/>
            <person name="Cohen L."/>
        </authorList>
    </citation>
    <scope>NUCLEOTIDE SEQUENCE</scope>
    <source>
        <strain evidence="5">Pbaha01</strain>
    </source>
</reference>
<dbReference type="InterPro" id="IPR039726">
    <property type="entry name" value="Prp40-like"/>
</dbReference>
<dbReference type="InterPro" id="IPR036361">
    <property type="entry name" value="SAP_dom_sf"/>
</dbReference>
<dbReference type="Pfam" id="PF02037">
    <property type="entry name" value="SAP"/>
    <property type="match status" value="1"/>
</dbReference>
<proteinExistence type="predicted"/>
<name>A0A7S0B6J5_9DINO</name>
<dbReference type="SUPFAM" id="SSF68906">
    <property type="entry name" value="SAP domain"/>
    <property type="match status" value="1"/>
</dbReference>
<dbReference type="GO" id="GO:0071004">
    <property type="term" value="C:U2-type prespliceosome"/>
    <property type="evidence" value="ECO:0007669"/>
    <property type="project" value="TreeGrafter"/>
</dbReference>
<dbReference type="SMART" id="SM00456">
    <property type="entry name" value="WW"/>
    <property type="match status" value="2"/>
</dbReference>
<dbReference type="SUPFAM" id="SSF81698">
    <property type="entry name" value="FF domain"/>
    <property type="match status" value="1"/>
</dbReference>
<dbReference type="GO" id="GO:0005685">
    <property type="term" value="C:U1 snRNP"/>
    <property type="evidence" value="ECO:0007669"/>
    <property type="project" value="TreeGrafter"/>
</dbReference>
<feature type="region of interest" description="Disordered" evidence="1">
    <location>
        <begin position="443"/>
        <end position="693"/>
    </location>
</feature>
<dbReference type="Pfam" id="PF00397">
    <property type="entry name" value="WW"/>
    <property type="match status" value="1"/>
</dbReference>
<dbReference type="AlphaFoldDB" id="A0A7S0B6J5"/>
<dbReference type="PROSITE" id="PS50800">
    <property type="entry name" value="SAP"/>
    <property type="match status" value="1"/>
</dbReference>
<evidence type="ECO:0000259" key="4">
    <source>
        <dbReference type="PROSITE" id="PS51676"/>
    </source>
</evidence>
<evidence type="ECO:0000313" key="5">
    <source>
        <dbReference type="EMBL" id="CAD8384892.1"/>
    </source>
</evidence>
<dbReference type="PROSITE" id="PS01159">
    <property type="entry name" value="WW_DOMAIN_1"/>
    <property type="match status" value="2"/>
</dbReference>
<feature type="compositionally biased region" description="Basic and acidic residues" evidence="1">
    <location>
        <begin position="573"/>
        <end position="582"/>
    </location>
</feature>
<dbReference type="PROSITE" id="PS50020">
    <property type="entry name" value="WW_DOMAIN_2"/>
    <property type="match status" value="2"/>
</dbReference>
<dbReference type="CDD" id="cd00201">
    <property type="entry name" value="WW"/>
    <property type="match status" value="2"/>
</dbReference>
<sequence>MVLIPPPPPGLPPGGRAGVPLVVPAAVLPSAAAAAGAAAAALLQRQLAQDGAVGRGEKVEGGWTEHQTGDGRKFYFHEESQTSTWEKPDVLMTPEERANDTKWREYKIWDGRVFYHNRETKVSCWSMPPELRKARGEASGIDDRPLQLTSAEQRRAFWDLMNEKGIDEAWTWKDVSEATDGEPQAEALDERTRKQCFAELLSLCLRQKQIEAREKERNAAGALERLIEERFSRPEDLGTTYDEAAGLLGSEEAWTLIRSDVRRDEVFQAVMERLEEKHRKARADKRTERVVRLQRLMASDPELRRARLRWKDAEAILVKRDELQDEEPPLEALRVWASLRDLRHASEHEADSKAKLQPDNVAYREDRKRRDDFVACLKEAAAQGLLTPETLFAEFEAITENEPRRAALHDGPGATAMELFDEFLEDLRLRGAEAYAGTVVPASAAGAPDAPAGDPAERPAKRPRTGGWSLPEMAEGAAGHAEEAPDATASVTAEEAGGSALDELIASTEPIRPREGSTIPSATLAPAEKAMGEALTAGREKAASSSSSSSAGGEEGDGAEEDDPLMDAAARAAAEKAGRAEKAAAVAPAPCLMKTSGTSALDGAQDPTIGTLRSEALSTQTTGILSGAGDLTDTGAPTSTGSGEELPGVTANSLQAAPEVGSEATAEDSKQPEDDKDTATEATTDPSTKLSSAELLAKRVDDLRAMCRDRGLPMHGRKQEIVDRLLAV</sequence>
<evidence type="ECO:0000256" key="1">
    <source>
        <dbReference type="SAM" id="MobiDB-lite"/>
    </source>
</evidence>
<dbReference type="InterPro" id="IPR002713">
    <property type="entry name" value="FF_domain"/>
</dbReference>
<feature type="domain" description="WW" evidence="2">
    <location>
        <begin position="57"/>
        <end position="90"/>
    </location>
</feature>
<feature type="domain" description="SAP" evidence="3">
    <location>
        <begin position="695"/>
        <end position="728"/>
    </location>
</feature>
<dbReference type="GO" id="GO:0045292">
    <property type="term" value="P:mRNA cis splicing, via spliceosome"/>
    <property type="evidence" value="ECO:0007669"/>
    <property type="project" value="InterPro"/>
</dbReference>
<organism evidence="5">
    <name type="scientific">Pyrodinium bahamense</name>
    <dbReference type="NCBI Taxonomy" id="73915"/>
    <lineage>
        <taxon>Eukaryota</taxon>
        <taxon>Sar</taxon>
        <taxon>Alveolata</taxon>
        <taxon>Dinophyceae</taxon>
        <taxon>Gonyaulacales</taxon>
        <taxon>Pyrocystaceae</taxon>
        <taxon>Pyrodinium</taxon>
    </lineage>
</organism>
<feature type="domain" description="FF" evidence="4">
    <location>
        <begin position="364"/>
        <end position="426"/>
    </location>
</feature>
<feature type="compositionally biased region" description="Low complexity" evidence="1">
    <location>
        <begin position="443"/>
        <end position="454"/>
    </location>
</feature>
<gene>
    <name evidence="5" type="ORF">PBAH0796_LOCUS28580</name>
</gene>
<dbReference type="PANTHER" id="PTHR11864">
    <property type="entry name" value="PRE-MRNA-PROCESSING PROTEIN PRP40"/>
    <property type="match status" value="1"/>
</dbReference>
<evidence type="ECO:0000259" key="2">
    <source>
        <dbReference type="PROSITE" id="PS50020"/>
    </source>
</evidence>
<dbReference type="Gene3D" id="2.20.70.10">
    <property type="match status" value="2"/>
</dbReference>
<dbReference type="PANTHER" id="PTHR11864:SF0">
    <property type="entry name" value="PRP40 PRE-MRNA PROCESSING FACTOR 40 HOMOLOG A (YEAST)"/>
    <property type="match status" value="1"/>
</dbReference>
<feature type="domain" description="WW" evidence="2">
    <location>
        <begin position="103"/>
        <end position="130"/>
    </location>
</feature>
<dbReference type="Gene3D" id="1.10.720.30">
    <property type="entry name" value="SAP domain"/>
    <property type="match status" value="1"/>
</dbReference>
<accession>A0A7S0B6J5</accession>
<dbReference type="PROSITE" id="PS51676">
    <property type="entry name" value="FF"/>
    <property type="match status" value="1"/>
</dbReference>
<protein>
    <submittedName>
        <fullName evidence="5">Uncharacterized protein</fullName>
    </submittedName>
</protein>
<dbReference type="EMBL" id="HBEG01046984">
    <property type="protein sequence ID" value="CAD8384892.1"/>
    <property type="molecule type" value="Transcribed_RNA"/>
</dbReference>
<dbReference type="Gene3D" id="1.10.10.440">
    <property type="entry name" value="FF domain"/>
    <property type="match status" value="1"/>
</dbReference>
<feature type="compositionally biased region" description="Basic and acidic residues" evidence="1">
    <location>
        <begin position="667"/>
        <end position="679"/>
    </location>
</feature>